<dbReference type="KEGG" id="csol:105360151"/>
<feature type="domain" description="Laminin EGF-like" evidence="13">
    <location>
        <begin position="989"/>
        <end position="1034"/>
    </location>
</feature>
<dbReference type="Gene3D" id="2.10.25.10">
    <property type="entry name" value="Laminin"/>
    <property type="match status" value="10"/>
</dbReference>
<dbReference type="FunFam" id="2.10.25.10:FF:000105">
    <property type="entry name" value="laminin subunit gamma-1"/>
    <property type="match status" value="1"/>
</dbReference>
<evidence type="ECO:0000256" key="4">
    <source>
        <dbReference type="ARBA" id="ARBA00022737"/>
    </source>
</evidence>
<feature type="disulfide bond" evidence="10">
    <location>
        <begin position="962"/>
        <end position="971"/>
    </location>
</feature>
<dbReference type="FunFam" id="2.10.25.10:FF:000090">
    <property type="entry name" value="laminin subunit alpha"/>
    <property type="match status" value="1"/>
</dbReference>
<feature type="disulfide bond" evidence="10">
    <location>
        <begin position="853"/>
        <end position="862"/>
    </location>
</feature>
<dbReference type="GO" id="GO:0009888">
    <property type="term" value="P:tissue development"/>
    <property type="evidence" value="ECO:0007669"/>
    <property type="project" value="TreeGrafter"/>
</dbReference>
<dbReference type="PRINTS" id="PR00011">
    <property type="entry name" value="EGFLAMININ"/>
</dbReference>
<dbReference type="GO" id="GO:0016020">
    <property type="term" value="C:membrane"/>
    <property type="evidence" value="ECO:0007669"/>
    <property type="project" value="InterPro"/>
</dbReference>
<dbReference type="FunFam" id="2.10.25.10:FF:000074">
    <property type="entry name" value="Laminin subunit alpha"/>
    <property type="match status" value="1"/>
</dbReference>
<feature type="disulfide bond" evidence="10">
    <location>
        <begin position="913"/>
        <end position="922"/>
    </location>
</feature>
<feature type="disulfide bond" evidence="10">
    <location>
        <begin position="747"/>
        <end position="756"/>
    </location>
</feature>
<feature type="disulfide bond" evidence="10">
    <location>
        <begin position="1009"/>
        <end position="1018"/>
    </location>
</feature>
<dbReference type="PROSITE" id="PS51257">
    <property type="entry name" value="PROKAR_LIPOPROTEIN"/>
    <property type="match status" value="1"/>
</dbReference>
<dbReference type="CDD" id="cd00055">
    <property type="entry name" value="EGF_Lam"/>
    <property type="match status" value="10"/>
</dbReference>
<dbReference type="Pfam" id="PF00055">
    <property type="entry name" value="Laminin_N"/>
    <property type="match status" value="1"/>
</dbReference>
<dbReference type="FunFam" id="2.10.25.10:FF:000067">
    <property type="entry name" value="Laminin subunit gamma 1"/>
    <property type="match status" value="1"/>
</dbReference>
<feature type="domain" description="Laminin EGF-like" evidence="13">
    <location>
        <begin position="399"/>
        <end position="445"/>
    </location>
</feature>
<dbReference type="InterPro" id="IPR008211">
    <property type="entry name" value="Laminin_N"/>
</dbReference>
<evidence type="ECO:0000256" key="12">
    <source>
        <dbReference type="SAM" id="SignalP"/>
    </source>
</evidence>
<comment type="subcellular location">
    <subcellularLocation>
        <location evidence="1">Secreted</location>
    </subcellularLocation>
</comment>
<dbReference type="PANTHER" id="PTHR10574">
    <property type="entry name" value="NETRIN/LAMININ-RELATED"/>
    <property type="match status" value="1"/>
</dbReference>
<keyword evidence="3 12" id="KW-0732">Signal</keyword>
<evidence type="ECO:0000259" key="14">
    <source>
        <dbReference type="PROSITE" id="PS50111"/>
    </source>
</evidence>
<evidence type="ECO:0000259" key="13">
    <source>
        <dbReference type="PROSITE" id="PS50027"/>
    </source>
</evidence>
<keyword evidence="11" id="KW-0175">Coiled coil</keyword>
<feature type="coiled-coil region" evidence="11">
    <location>
        <begin position="1292"/>
        <end position="1344"/>
    </location>
</feature>
<feature type="coiled-coil region" evidence="11">
    <location>
        <begin position="1039"/>
        <end position="1066"/>
    </location>
</feature>
<feature type="coiled-coil region" evidence="11">
    <location>
        <begin position="1516"/>
        <end position="1605"/>
    </location>
</feature>
<feature type="domain" description="Laminin IV type A" evidence="15">
    <location>
        <begin position="525"/>
        <end position="694"/>
    </location>
</feature>
<feature type="disulfide bond" evidence="10">
    <location>
        <begin position="989"/>
        <end position="1001"/>
    </location>
</feature>
<evidence type="ECO:0000256" key="9">
    <source>
        <dbReference type="PROSITE-ProRule" id="PRU00284"/>
    </source>
</evidence>
<dbReference type="PROSITE" id="PS50027">
    <property type="entry name" value="EGF_LAM_2"/>
    <property type="match status" value="7"/>
</dbReference>
<evidence type="ECO:0000256" key="10">
    <source>
        <dbReference type="PROSITE-ProRule" id="PRU00460"/>
    </source>
</evidence>
<dbReference type="GO" id="GO:0005576">
    <property type="term" value="C:extracellular region"/>
    <property type="evidence" value="ECO:0007669"/>
    <property type="project" value="UniProtKB-SubCell"/>
</dbReference>
<dbReference type="InterPro" id="IPR050440">
    <property type="entry name" value="Laminin/Netrin_ECM"/>
</dbReference>
<feature type="disulfide bond" evidence="10">
    <location>
        <begin position="941"/>
        <end position="953"/>
    </location>
</feature>
<feature type="disulfide bond" evidence="10">
    <location>
        <begin position="469"/>
        <end position="478"/>
    </location>
</feature>
<evidence type="ECO:0000256" key="7">
    <source>
        <dbReference type="ARBA" id="ARBA00023292"/>
    </source>
</evidence>
<feature type="signal peptide" evidence="12">
    <location>
        <begin position="1"/>
        <end position="19"/>
    </location>
</feature>
<feature type="coiled-coil region" evidence="11">
    <location>
        <begin position="1101"/>
        <end position="1163"/>
    </location>
</feature>
<dbReference type="RefSeq" id="XP_011495259.1">
    <property type="nucleotide sequence ID" value="XM_011496957.1"/>
</dbReference>
<dbReference type="SUPFAM" id="SSF57196">
    <property type="entry name" value="EGF/Laminin"/>
    <property type="match status" value="8"/>
</dbReference>
<feature type="disulfide bond" evidence="10">
    <location>
        <begin position="943"/>
        <end position="960"/>
    </location>
</feature>
<feature type="domain" description="Laminin N-terminal" evidence="16">
    <location>
        <begin position="45"/>
        <end position="282"/>
    </location>
</feature>
<dbReference type="Gene3D" id="2.60.120.260">
    <property type="entry name" value="Galactose-binding domain-like"/>
    <property type="match status" value="1"/>
</dbReference>
<dbReference type="InterPro" id="IPR000034">
    <property type="entry name" value="Laminin_IV"/>
</dbReference>
<dbReference type="GO" id="GO:0009887">
    <property type="term" value="P:animal organ morphogenesis"/>
    <property type="evidence" value="ECO:0007669"/>
    <property type="project" value="TreeGrafter"/>
</dbReference>
<feature type="chain" id="PRO_5042460913" evidence="12">
    <location>
        <begin position="20"/>
        <end position="1621"/>
    </location>
</feature>
<feature type="coiled-coil region" evidence="11">
    <location>
        <begin position="1228"/>
        <end position="1262"/>
    </location>
</feature>
<keyword evidence="9" id="KW-0807">Transducer</keyword>
<keyword evidence="17" id="KW-1185">Reference proteome</keyword>
<reference evidence="18" key="1">
    <citation type="submission" date="2025-08" db="UniProtKB">
        <authorList>
            <consortium name="RefSeq"/>
        </authorList>
    </citation>
    <scope>IDENTIFICATION</scope>
</reference>
<dbReference type="PROSITE" id="PS01248">
    <property type="entry name" value="EGF_LAM_1"/>
    <property type="match status" value="4"/>
</dbReference>
<feature type="domain" description="Laminin EGF-like" evidence="13">
    <location>
        <begin position="885"/>
        <end position="940"/>
    </location>
</feature>
<feature type="domain" description="Methyl-accepting transducer" evidence="14">
    <location>
        <begin position="1305"/>
        <end position="1552"/>
    </location>
</feature>
<evidence type="ECO:0000313" key="17">
    <source>
        <dbReference type="Proteomes" id="UP000695007"/>
    </source>
</evidence>
<keyword evidence="5 10" id="KW-1015">Disulfide bond</keyword>
<dbReference type="Pfam" id="PF00052">
    <property type="entry name" value="Laminin_B"/>
    <property type="match status" value="1"/>
</dbReference>
<feature type="coiled-coil region" evidence="11">
    <location>
        <begin position="1427"/>
        <end position="1473"/>
    </location>
</feature>
<keyword evidence="6" id="KW-0325">Glycoprotein</keyword>
<feature type="disulfide bond" evidence="10">
    <location>
        <begin position="419"/>
        <end position="428"/>
    </location>
</feature>
<evidence type="ECO:0000256" key="1">
    <source>
        <dbReference type="ARBA" id="ARBA00004613"/>
    </source>
</evidence>
<dbReference type="FunFam" id="2.10.25.10:FF:000051">
    <property type="entry name" value="Laminin subunit alpha 4"/>
    <property type="match status" value="1"/>
</dbReference>
<gene>
    <name evidence="18" type="primary">LOC105360151</name>
</gene>
<dbReference type="PROSITE" id="PS50111">
    <property type="entry name" value="CHEMOTAXIS_TRANSDUC_2"/>
    <property type="match status" value="1"/>
</dbReference>
<protein>
    <submittedName>
        <fullName evidence="18">Laminin subunit gamma-1</fullName>
    </submittedName>
</protein>
<dbReference type="GO" id="GO:0048731">
    <property type="term" value="P:system development"/>
    <property type="evidence" value="ECO:0007669"/>
    <property type="project" value="UniProtKB-ARBA"/>
</dbReference>
<feature type="domain" description="Laminin EGF-like" evidence="13">
    <location>
        <begin position="829"/>
        <end position="884"/>
    </location>
</feature>
<dbReference type="GeneID" id="105360151"/>
<comment type="caution">
    <text evidence="10">Lacks conserved residue(s) required for the propagation of feature annotation.</text>
</comment>
<dbReference type="FunFam" id="2.10.25.10:FF:000758">
    <property type="entry name" value="Laminin subunit gamma 1"/>
    <property type="match status" value="1"/>
</dbReference>
<dbReference type="PROSITE" id="PS51117">
    <property type="entry name" value="LAMININ_NTER"/>
    <property type="match status" value="1"/>
</dbReference>
<dbReference type="PROSITE" id="PS51115">
    <property type="entry name" value="LAMININ_IVA"/>
    <property type="match status" value="1"/>
</dbReference>
<proteinExistence type="predicted"/>
<feature type="domain" description="Laminin EGF-like" evidence="13">
    <location>
        <begin position="446"/>
        <end position="498"/>
    </location>
</feature>
<dbReference type="FunFam" id="2.60.120.260:FF:000018">
    <property type="entry name" value="Laminin subunit gamma 1"/>
    <property type="match status" value="1"/>
</dbReference>
<sequence>MKWPGMLIVVAAIASCTSAEPDPSIELNRISKLRDEDKCYDNSAKPQRCIPPFENAAFNVVIEATNTCGQDGRGTPFCKQTGKSSIHRKSCDVCYEGDHTASFLTDHDNNENATWWQSETMFESIQYPNQVNLTLNLGKTFDITYVRVLFESPRPESWGIYKRKNEKSQWEPYQFYSATCRDTYGLPESKETVRGDDTRVLCNSEYSDIVPLSKGTVAFSTLEGRPSAYYFETNTELQEWVQATDLRITLDRLNTFGDEVFGDDQVLQSYYYAIADVAVGARCACNGHAGECVNSTSVDGRTRRVCRCEHFTTGPDCNECLPFYNDAPWGRATTTDAHECKPCNCNGYTDRCYFDKELYKATGHGGHCLDCRDNRDGANCERCRENYYARMDDGYCIACNCNEIGSRSLQCNSEGKCQCKPGVTGDKCDRCASNFFDFSGFGCTSCECNVAGSLSNSPSCDPVTGICTCKDNVEGKRCRECRPSFFNLAEDNEFGCTPCFCYGHSSLCLTASGYSRVGIESTFVRGNEKWSANVAGNSVPVNYDSFSQAIYATALDRDNVYFVAPERFLGDQRASYNQDLLFSLKISDNGPAPTARDVILEGGNGQQIIQPIFGQRNSLPTVNSQVYTFRLHEHPDYGWLPRLSSRAFISILANLTSIKIRGTYTHQGKGYLDDVKLETAHRGAAGEPADWVEHCNCPQGYVGQFCESCAPGYHHDPPNGGPFALCVPCNCNGHADICEAETGQCICQHNTAGSNCEHCARGFYGQPLKGTSDDCQACPCPDNGPCILLGNNPEPICSECPIGRTGPRCETCSDGYFGNPEKGISCKTCECNNNIDLNAVRNCNQETGECLKCVNNTAGQHCEECLQGYYGDALSDQKEDGCKLCQCNQQGTQERSDDGGIAPCDQLTGHCFCKPHVIGRNCDKCDDGYYNIKSGEGCSACNCDLEGSFNRTCDAFTGQCECKIGVTGQRCDSCLPYQFGFNRDGCKPCDCDKIGSQDLQCDANGQCPCLTNVEGRTCNRCKENKHNRQYGCIDCPPCYNLVQDAVNEHRGRLAELEDTLKKIKSNPTVINEAGFKQKLKDVQDRVRELLELAKSGSGSEKKSLVEQLDELRDQLTEINETLQNVDQTAIDAKRTTSQGRMSIDEAEKVLDKIHEQLTEAEDFLATDGQRALAEAKKRAEHVGQQNEQMTAIAQEARSVADSNIKEAKRLQVVAEQAKNTSLEAYNLAKKAIAKYTNISDEIRFLENKVIALEDRFANVKKLTAAAVTKAEAVSKEALSLLILGISVPTVNVTELQNHVDNINTEAAKIKEHATTLLEENTELIRDIEDKVRKSEELLEKAEDQQTMTAELLAEVDSANNIAKNAVNRGNQTLNEAQDTLKKLSVFDAEVQEARAKAQEALQDVVTILELVKNATAKSKTIHLVLDNSELNANRAQEIAQIAQLSANNASNMANEIRQEANKTKAEVIKLGNEADKLHLRVNTTDSMIREYEDLIQQDVDVTGQAKRKVGQIKSNVTAASQQVSKALEEIAEITRELDALPEINNADLDRLEDRLSKAESDIRVADLDQRIRSLTEAKNLQTQWVKNYEDEVSRLRAEVENINDMRKVLPSQCYKNVRLEP</sequence>
<dbReference type="SMART" id="SM00180">
    <property type="entry name" value="EGF_Lam"/>
    <property type="match status" value="11"/>
</dbReference>
<dbReference type="InterPro" id="IPR004089">
    <property type="entry name" value="MCPsignal_dom"/>
</dbReference>
<dbReference type="SMART" id="SM00281">
    <property type="entry name" value="LamB"/>
    <property type="match status" value="1"/>
</dbReference>
<evidence type="ECO:0000256" key="6">
    <source>
        <dbReference type="ARBA" id="ARBA00023180"/>
    </source>
</evidence>
<dbReference type="Pfam" id="PF00053">
    <property type="entry name" value="EGF_laminin"/>
    <property type="match status" value="10"/>
</dbReference>
<organism evidence="17 18">
    <name type="scientific">Ceratosolen solmsi marchali</name>
    <dbReference type="NCBI Taxonomy" id="326594"/>
    <lineage>
        <taxon>Eukaryota</taxon>
        <taxon>Metazoa</taxon>
        <taxon>Ecdysozoa</taxon>
        <taxon>Arthropoda</taxon>
        <taxon>Hexapoda</taxon>
        <taxon>Insecta</taxon>
        <taxon>Pterygota</taxon>
        <taxon>Neoptera</taxon>
        <taxon>Endopterygota</taxon>
        <taxon>Hymenoptera</taxon>
        <taxon>Apocrita</taxon>
        <taxon>Proctotrupomorpha</taxon>
        <taxon>Chalcidoidea</taxon>
        <taxon>Agaonidae</taxon>
        <taxon>Agaoninae</taxon>
        <taxon>Ceratosolen</taxon>
    </lineage>
</organism>
<evidence type="ECO:0000259" key="15">
    <source>
        <dbReference type="PROSITE" id="PS51115"/>
    </source>
</evidence>
<dbReference type="CTD" id="39118"/>
<dbReference type="GO" id="GO:0007165">
    <property type="term" value="P:signal transduction"/>
    <property type="evidence" value="ECO:0007669"/>
    <property type="project" value="UniProtKB-KW"/>
</dbReference>
<evidence type="ECO:0000256" key="11">
    <source>
        <dbReference type="SAM" id="Coils"/>
    </source>
</evidence>
<dbReference type="Proteomes" id="UP000695007">
    <property type="component" value="Unplaced"/>
</dbReference>
<feature type="domain" description="Laminin EGF-like" evidence="13">
    <location>
        <begin position="729"/>
        <end position="777"/>
    </location>
</feature>
<accession>A0AAJ6VMV2</accession>
<keyword evidence="4" id="KW-0677">Repeat</keyword>
<keyword evidence="7 10" id="KW-0424">Laminin EGF-like domain</keyword>
<comment type="subunit">
    <text evidence="8">Laminin is a complex glycoprotein, consisting of three different polypeptide chains (alpha, beta, gamma), which are bound to each other by disulfide bonds into a cross-shaped molecule comprising one long and three short arms with globules at each end.</text>
</comment>
<name>A0AAJ6VMV2_9HYME</name>
<evidence type="ECO:0000313" key="18">
    <source>
        <dbReference type="RefSeq" id="XP_011495259.1"/>
    </source>
</evidence>
<dbReference type="PANTHER" id="PTHR10574:SF435">
    <property type="entry name" value="LAMININ SUBUNIT GAMMA-1"/>
    <property type="match status" value="1"/>
</dbReference>
<evidence type="ECO:0000259" key="16">
    <source>
        <dbReference type="PROSITE" id="PS51117"/>
    </source>
</evidence>
<feature type="domain" description="Laminin EGF-like" evidence="13">
    <location>
        <begin position="941"/>
        <end position="988"/>
    </location>
</feature>
<dbReference type="InterPro" id="IPR002049">
    <property type="entry name" value="LE_dom"/>
</dbReference>
<keyword evidence="2" id="KW-0964">Secreted</keyword>
<dbReference type="SMART" id="SM00136">
    <property type="entry name" value="LamNT"/>
    <property type="match status" value="1"/>
</dbReference>
<evidence type="ECO:0000256" key="2">
    <source>
        <dbReference type="ARBA" id="ARBA00022525"/>
    </source>
</evidence>
<evidence type="ECO:0000256" key="5">
    <source>
        <dbReference type="ARBA" id="ARBA00023157"/>
    </source>
</evidence>
<evidence type="ECO:0000256" key="8">
    <source>
        <dbReference type="ARBA" id="ARBA00065619"/>
    </source>
</evidence>
<feature type="disulfide bond" evidence="10">
    <location>
        <begin position="399"/>
        <end position="411"/>
    </location>
</feature>
<dbReference type="FunFam" id="2.10.25.10:FF:000166">
    <property type="entry name" value="laminin subunit gamma-1"/>
    <property type="match status" value="1"/>
</dbReference>
<evidence type="ECO:0000256" key="3">
    <source>
        <dbReference type="ARBA" id="ARBA00022729"/>
    </source>
</evidence>